<gene>
    <name evidence="4" type="ORF">CCMP2556_LOCUS33803</name>
</gene>
<feature type="compositionally biased region" description="Low complexity" evidence="2">
    <location>
        <begin position="114"/>
        <end position="136"/>
    </location>
</feature>
<dbReference type="GO" id="GO:1990904">
    <property type="term" value="C:ribonucleoprotein complex"/>
    <property type="evidence" value="ECO:0007669"/>
    <property type="project" value="UniProtKB-KW"/>
</dbReference>
<dbReference type="InterPro" id="IPR000504">
    <property type="entry name" value="RRM_dom"/>
</dbReference>
<dbReference type="InterPro" id="IPR053260">
    <property type="entry name" value="hnRNP"/>
</dbReference>
<dbReference type="Pfam" id="PF00076">
    <property type="entry name" value="RRM_1"/>
    <property type="match status" value="3"/>
</dbReference>
<evidence type="ECO:0000256" key="2">
    <source>
        <dbReference type="SAM" id="MobiDB-lite"/>
    </source>
</evidence>
<feature type="region of interest" description="Disordered" evidence="2">
    <location>
        <begin position="1"/>
        <end position="27"/>
    </location>
</feature>
<dbReference type="InterPro" id="IPR035979">
    <property type="entry name" value="RBD_domain_sf"/>
</dbReference>
<feature type="compositionally biased region" description="Basic residues" evidence="2">
    <location>
        <begin position="231"/>
        <end position="240"/>
    </location>
</feature>
<feature type="domain" description="RRM" evidence="3">
    <location>
        <begin position="143"/>
        <end position="227"/>
    </location>
</feature>
<protein>
    <recommendedName>
        <fullName evidence="3">RRM domain-containing protein</fullName>
    </recommendedName>
</protein>
<evidence type="ECO:0000259" key="3">
    <source>
        <dbReference type="PROSITE" id="PS50102"/>
    </source>
</evidence>
<dbReference type="PROSITE" id="PS50102">
    <property type="entry name" value="RRM"/>
    <property type="match status" value="3"/>
</dbReference>
<dbReference type="CDD" id="cd00590">
    <property type="entry name" value="RRM_SF"/>
    <property type="match status" value="3"/>
</dbReference>
<dbReference type="Gene3D" id="3.30.70.330">
    <property type="match status" value="3"/>
</dbReference>
<sequence length="332" mass="35854">MPKKGVELGQAKAKGTKRKHAEDAEDGASQACKVYLQGIPRLCQVQSIKDRFSQYGEILDVEIPPMRRNKSKRIAFVSFVKASEAKAALEEDENDFEGSTLKVQLSRANAATEDAPASASSGTGAGTAAGSTASDAPEASIGTKVFVTGFGKDCTENDLTAHFSKCGKLESVSMPVSKSAKTKGSSRGFAILEFSKKKFAAQALKLSKKLKGQDLTIKPYTSSAADEKQQKKASAKKKAKAKEQTKHQYRVVVQGFPKAISEKNLREHFEPCGEIQEIKMPKKKDGELRGVAFISFASKEAMKEALRLDGEDFRDKPLKVVKSDPGKNAAGE</sequence>
<feature type="domain" description="RRM" evidence="3">
    <location>
        <begin position="249"/>
        <end position="325"/>
    </location>
</feature>
<comment type="caution">
    <text evidence="4">The sequence shown here is derived from an EMBL/GenBank/DDBJ whole genome shotgun (WGS) entry which is preliminary data.</text>
</comment>
<organism evidence="4 5">
    <name type="scientific">Durusdinium trenchii</name>
    <dbReference type="NCBI Taxonomy" id="1381693"/>
    <lineage>
        <taxon>Eukaryota</taxon>
        <taxon>Sar</taxon>
        <taxon>Alveolata</taxon>
        <taxon>Dinophyceae</taxon>
        <taxon>Suessiales</taxon>
        <taxon>Symbiodiniaceae</taxon>
        <taxon>Durusdinium</taxon>
    </lineage>
</organism>
<feature type="domain" description="RRM" evidence="3">
    <location>
        <begin position="32"/>
        <end position="108"/>
    </location>
</feature>
<evidence type="ECO:0000256" key="1">
    <source>
        <dbReference type="PROSITE-ProRule" id="PRU00176"/>
    </source>
</evidence>
<dbReference type="SMART" id="SM00360">
    <property type="entry name" value="RRM"/>
    <property type="match status" value="3"/>
</dbReference>
<dbReference type="InterPro" id="IPR012677">
    <property type="entry name" value="Nucleotide-bd_a/b_plait_sf"/>
</dbReference>
<proteinExistence type="predicted"/>
<feature type="region of interest" description="Disordered" evidence="2">
    <location>
        <begin position="107"/>
        <end position="136"/>
    </location>
</feature>
<dbReference type="EMBL" id="CAXAMN010022362">
    <property type="protein sequence ID" value="CAK9068788.1"/>
    <property type="molecule type" value="Genomic_DNA"/>
</dbReference>
<reference evidence="4 5" key="1">
    <citation type="submission" date="2024-02" db="EMBL/GenBank/DDBJ databases">
        <authorList>
            <person name="Chen Y."/>
            <person name="Shah S."/>
            <person name="Dougan E. K."/>
            <person name="Thang M."/>
            <person name="Chan C."/>
        </authorList>
    </citation>
    <scope>NUCLEOTIDE SEQUENCE [LARGE SCALE GENOMIC DNA]</scope>
</reference>
<dbReference type="SUPFAM" id="SSF54928">
    <property type="entry name" value="RNA-binding domain, RBD"/>
    <property type="match status" value="3"/>
</dbReference>
<evidence type="ECO:0000313" key="5">
    <source>
        <dbReference type="Proteomes" id="UP001642484"/>
    </source>
</evidence>
<name>A0ABP0NYC3_9DINO</name>
<dbReference type="Proteomes" id="UP001642484">
    <property type="component" value="Unassembled WGS sequence"/>
</dbReference>
<keyword evidence="5" id="KW-1185">Reference proteome</keyword>
<dbReference type="PANTHER" id="PTHR48035">
    <property type="entry name" value="HETEROGENEOUS NUCLEAR RIBONUCLEOPROTEIN 1"/>
    <property type="match status" value="1"/>
</dbReference>
<evidence type="ECO:0000313" key="4">
    <source>
        <dbReference type="EMBL" id="CAK9068788.1"/>
    </source>
</evidence>
<keyword evidence="1" id="KW-0694">RNA-binding</keyword>
<feature type="region of interest" description="Disordered" evidence="2">
    <location>
        <begin position="222"/>
        <end position="244"/>
    </location>
</feature>
<accession>A0ABP0NYC3</accession>
<dbReference type="PANTHER" id="PTHR48035:SF2">
    <property type="entry name" value="RNA-BINDING REGION RNP-1 DOMAIN-CONTAINING PROTEIN"/>
    <property type="match status" value="1"/>
</dbReference>